<evidence type="ECO:0000256" key="1">
    <source>
        <dbReference type="ARBA" id="ARBA00022515"/>
    </source>
</evidence>
<comment type="function">
    <text evidence="12">Initiates the restart of stalled replication forks, which reloads the replicative helicase on sites other than the origin of replication. Recognizes and binds to abandoned replication forks and remodels them to uncover a helicase loading site. Promotes assembly of the primosome at these replication forks.</text>
</comment>
<dbReference type="PANTHER" id="PTHR30580">
    <property type="entry name" value="PRIMOSOMAL PROTEIN N"/>
    <property type="match status" value="1"/>
</dbReference>
<dbReference type="GO" id="GO:0006302">
    <property type="term" value="P:double-strand break repair"/>
    <property type="evidence" value="ECO:0007669"/>
    <property type="project" value="InterPro"/>
</dbReference>
<evidence type="ECO:0000256" key="12">
    <source>
        <dbReference type="HAMAP-Rule" id="MF_00983"/>
    </source>
</evidence>
<dbReference type="InterPro" id="IPR041222">
    <property type="entry name" value="PriA_3primeBD"/>
</dbReference>
<dbReference type="GO" id="GO:0016887">
    <property type="term" value="F:ATP hydrolysis activity"/>
    <property type="evidence" value="ECO:0007669"/>
    <property type="project" value="RHEA"/>
</dbReference>
<feature type="binding site" evidence="12">
    <location>
        <position position="459"/>
    </location>
    <ligand>
        <name>Zn(2+)</name>
        <dbReference type="ChEBI" id="CHEBI:29105"/>
        <label>2</label>
    </ligand>
</feature>
<dbReference type="GO" id="GO:0006269">
    <property type="term" value="P:DNA replication, synthesis of primer"/>
    <property type="evidence" value="ECO:0007669"/>
    <property type="project" value="UniProtKB-KW"/>
</dbReference>
<dbReference type="GO" id="GO:0006310">
    <property type="term" value="P:DNA recombination"/>
    <property type="evidence" value="ECO:0007669"/>
    <property type="project" value="InterPro"/>
</dbReference>
<dbReference type="InterPro" id="IPR014001">
    <property type="entry name" value="Helicase_ATP-bd"/>
</dbReference>
<dbReference type="GO" id="GO:0006270">
    <property type="term" value="P:DNA replication initiation"/>
    <property type="evidence" value="ECO:0007669"/>
    <property type="project" value="TreeGrafter"/>
</dbReference>
<gene>
    <name evidence="12" type="primary">priA</name>
    <name evidence="14" type="ORF">B5C34_05480</name>
</gene>
<dbReference type="Proteomes" id="UP000198462">
    <property type="component" value="Unassembled WGS sequence"/>
</dbReference>
<dbReference type="SUPFAM" id="SSF52540">
    <property type="entry name" value="P-loop containing nucleoside triphosphate hydrolases"/>
    <property type="match status" value="1"/>
</dbReference>
<dbReference type="GO" id="GO:0005524">
    <property type="term" value="F:ATP binding"/>
    <property type="evidence" value="ECO:0007669"/>
    <property type="project" value="UniProtKB-UniRule"/>
</dbReference>
<keyword evidence="15" id="KW-1185">Reference proteome</keyword>
<dbReference type="InterPro" id="IPR011545">
    <property type="entry name" value="DEAD/DEAH_box_helicase_dom"/>
</dbReference>
<dbReference type="EMBL" id="NFZT01000001">
    <property type="protein sequence ID" value="OWV32964.1"/>
    <property type="molecule type" value="Genomic_DNA"/>
</dbReference>
<keyword evidence="7 12" id="KW-0862">Zinc</keyword>
<evidence type="ECO:0000256" key="6">
    <source>
        <dbReference type="ARBA" id="ARBA00022806"/>
    </source>
</evidence>
<protein>
    <recommendedName>
        <fullName evidence="12">Replication restart protein PriA</fullName>
    </recommendedName>
    <alternativeName>
        <fullName evidence="12">ATP-dependent DNA helicase PriA</fullName>
        <ecNumber evidence="12">5.6.2.4</ecNumber>
    </alternativeName>
    <alternativeName>
        <fullName evidence="12">DNA 3'-5' helicase PriA</fullName>
    </alternativeName>
</protein>
<dbReference type="InterPro" id="IPR042115">
    <property type="entry name" value="PriA_3primeBD_sf"/>
</dbReference>
<dbReference type="AlphaFoldDB" id="A0A219B461"/>
<feature type="binding site" evidence="12">
    <location>
        <position position="456"/>
    </location>
    <ligand>
        <name>Zn(2+)</name>
        <dbReference type="ChEBI" id="CHEBI:29105"/>
        <label>2</label>
    </ligand>
</feature>
<comment type="catalytic activity">
    <reaction evidence="11 12">
        <text>ATP + H2O = ADP + phosphate + H(+)</text>
        <dbReference type="Rhea" id="RHEA:13065"/>
        <dbReference type="ChEBI" id="CHEBI:15377"/>
        <dbReference type="ChEBI" id="CHEBI:15378"/>
        <dbReference type="ChEBI" id="CHEBI:30616"/>
        <dbReference type="ChEBI" id="CHEBI:43474"/>
        <dbReference type="ChEBI" id="CHEBI:456216"/>
        <dbReference type="EC" id="5.6.2.4"/>
    </reaction>
</comment>
<comment type="similarity">
    <text evidence="12">Belongs to the helicase family. PriA subfamily.</text>
</comment>
<keyword evidence="9 12" id="KW-0238">DNA-binding</keyword>
<feature type="binding site" evidence="12">
    <location>
        <position position="432"/>
    </location>
    <ligand>
        <name>Zn(2+)</name>
        <dbReference type="ChEBI" id="CHEBI:29105"/>
        <label>1</label>
    </ligand>
</feature>
<reference evidence="15" key="1">
    <citation type="submission" date="2017-05" db="EMBL/GenBank/DDBJ databases">
        <authorList>
            <person name="Lin X."/>
        </authorList>
    </citation>
    <scope>NUCLEOTIDE SEQUENCE [LARGE SCALE GENOMIC DNA]</scope>
    <source>
        <strain evidence="15">JLT2012</strain>
    </source>
</reference>
<keyword evidence="3 12" id="KW-0479">Metal-binding</keyword>
<dbReference type="NCBIfam" id="NF004070">
    <property type="entry name" value="PRK05580.2-2"/>
    <property type="match status" value="1"/>
</dbReference>
<dbReference type="RefSeq" id="WP_088711753.1">
    <property type="nucleotide sequence ID" value="NZ_NFZT01000001.1"/>
</dbReference>
<feature type="binding site" evidence="12">
    <location>
        <position position="429"/>
    </location>
    <ligand>
        <name>Zn(2+)</name>
        <dbReference type="ChEBI" id="CHEBI:29105"/>
        <label>1</label>
    </ligand>
</feature>
<evidence type="ECO:0000256" key="9">
    <source>
        <dbReference type="ARBA" id="ARBA00023125"/>
    </source>
</evidence>
<keyword evidence="8 12" id="KW-0067">ATP-binding</keyword>
<feature type="binding site" evidence="12">
    <location>
        <position position="438"/>
    </location>
    <ligand>
        <name>Zn(2+)</name>
        <dbReference type="ChEBI" id="CHEBI:29105"/>
        <label>2</label>
    </ligand>
</feature>
<keyword evidence="1 12" id="KW-0639">Primosome</keyword>
<name>A0A219B461_9SPHN</name>
<feature type="binding site" evidence="12">
    <location>
        <position position="469"/>
    </location>
    <ligand>
        <name>Zn(2+)</name>
        <dbReference type="ChEBI" id="CHEBI:29105"/>
        <label>1</label>
    </ligand>
</feature>
<keyword evidence="5 12" id="KW-0378">Hydrolase</keyword>
<evidence type="ECO:0000313" key="14">
    <source>
        <dbReference type="EMBL" id="OWV32964.1"/>
    </source>
</evidence>
<dbReference type="SMART" id="SM00487">
    <property type="entry name" value="DEXDc"/>
    <property type="match status" value="1"/>
</dbReference>
<feature type="binding site" evidence="12">
    <location>
        <position position="441"/>
    </location>
    <ligand>
        <name>Zn(2+)</name>
        <dbReference type="ChEBI" id="CHEBI:29105"/>
        <label>2</label>
    </ligand>
</feature>
<dbReference type="OrthoDB" id="9759544at2"/>
<dbReference type="PROSITE" id="PS51192">
    <property type="entry name" value="HELICASE_ATP_BIND_1"/>
    <property type="match status" value="1"/>
</dbReference>
<comment type="caution">
    <text evidence="14">The sequence shown here is derived from an EMBL/GenBank/DDBJ whole genome shotgun (WGS) entry which is preliminary data.</text>
</comment>
<comment type="catalytic activity">
    <reaction evidence="12">
        <text>Couples ATP hydrolysis with the unwinding of duplex DNA by translocating in the 3'-5' direction.</text>
        <dbReference type="EC" id="5.6.2.4"/>
    </reaction>
</comment>
<accession>A0A219B461</accession>
<dbReference type="EC" id="5.6.2.4" evidence="12"/>
<dbReference type="InterPro" id="IPR040498">
    <property type="entry name" value="PriA_CRR"/>
</dbReference>
<dbReference type="GO" id="GO:1990077">
    <property type="term" value="C:primosome complex"/>
    <property type="evidence" value="ECO:0007669"/>
    <property type="project" value="UniProtKB-UniRule"/>
</dbReference>
<dbReference type="InterPro" id="IPR001650">
    <property type="entry name" value="Helicase_C-like"/>
</dbReference>
<proteinExistence type="inferred from homology"/>
<dbReference type="GO" id="GO:0003677">
    <property type="term" value="F:DNA binding"/>
    <property type="evidence" value="ECO:0007669"/>
    <property type="project" value="UniProtKB-UniRule"/>
</dbReference>
<sequence>MTRLRVLTLNAALGALDYAPREGVSAPPGTIVRVPLGPREIIGVVWEADLLPVKPVEDAKLRKINGAFDAPPLPERLRRLCEWTARYYYAPLSSVVRMAMPSPSALSEKTLTEYRLTGEVPRRLTPQRQAALDLLAGRQGVVRELAGWAGVSDAVIRGLVKAGVIEPVEAPADVVPPLPDPAFAPADLAPGQAAASARMTEAVTARRFEPFLLHGVTGSGKTETYLESVAAALESGGQALILLPEIALTEPLERRIEARFGVRPVSWHSDLRQSERRSAWRAIAKGEARLTVGARSALFLPYPNLRCIVVDEAHETSFKQEDGVLYHARDVAVMRGKLESVPVVLATATPPLEARVQAEKGTYSELTLPSRYGGASLPTIEAVDLREHVPPAQNFLSQPLVEAVGERIERGEQSLLFLNRRGYAPLTLCRHCGTRIECPNCSAWLVEHRLTRRLMCHHCGLAEPVPETCPECGEADTLVPCGPGVERIAEEAARRFPEARIALATSDTIGSPARARAFVDSVERGDVDILIGTQLITKGYHFPDLTLVGVVDADLALQGGDLRAGERTFQQIVQVAGRAGRGAKPGHVIIQTHQPDAPVIEALVRADAEGFYAAEVEARREAAMPPFGRLAALILSGPDESNVASAARMIGAAAPRSVDQFSVIGPAPAPLSLLRGRYRHRLLAHAARRVDLDEVLGRWLGNIDLPRDVRLTVDIDPYSFV</sequence>
<dbReference type="Gene3D" id="3.40.50.300">
    <property type="entry name" value="P-loop containing nucleotide triphosphate hydrolases"/>
    <property type="match status" value="2"/>
</dbReference>
<dbReference type="Pfam" id="PF17764">
    <property type="entry name" value="PriA_3primeBD"/>
    <property type="match status" value="1"/>
</dbReference>
<evidence type="ECO:0000256" key="5">
    <source>
        <dbReference type="ARBA" id="ARBA00022801"/>
    </source>
</evidence>
<keyword evidence="2 12" id="KW-0235">DNA replication</keyword>
<organism evidence="14 15">
    <name type="scientific">Pacificimonas flava</name>
    <dbReference type="NCBI Taxonomy" id="1234595"/>
    <lineage>
        <taxon>Bacteria</taxon>
        <taxon>Pseudomonadati</taxon>
        <taxon>Pseudomonadota</taxon>
        <taxon>Alphaproteobacteria</taxon>
        <taxon>Sphingomonadales</taxon>
        <taxon>Sphingosinicellaceae</taxon>
        <taxon>Pacificimonas</taxon>
    </lineage>
</organism>
<dbReference type="SMART" id="SM00490">
    <property type="entry name" value="HELICc"/>
    <property type="match status" value="1"/>
</dbReference>
<evidence type="ECO:0000256" key="10">
    <source>
        <dbReference type="ARBA" id="ARBA00023235"/>
    </source>
</evidence>
<keyword evidence="6 12" id="KW-0347">Helicase</keyword>
<comment type="subunit">
    <text evidence="12">Component of the replication restart primosome.</text>
</comment>
<dbReference type="InterPro" id="IPR041236">
    <property type="entry name" value="PriA_C"/>
</dbReference>
<dbReference type="InterPro" id="IPR005259">
    <property type="entry name" value="PriA"/>
</dbReference>
<dbReference type="GO" id="GO:0008270">
    <property type="term" value="F:zinc ion binding"/>
    <property type="evidence" value="ECO:0007669"/>
    <property type="project" value="UniProtKB-UniRule"/>
</dbReference>
<evidence type="ECO:0000256" key="8">
    <source>
        <dbReference type="ARBA" id="ARBA00022840"/>
    </source>
</evidence>
<keyword evidence="10 12" id="KW-0413">Isomerase</keyword>
<dbReference type="NCBIfam" id="TIGR00595">
    <property type="entry name" value="priA"/>
    <property type="match status" value="1"/>
</dbReference>
<dbReference type="Pfam" id="PF18074">
    <property type="entry name" value="PriA_C"/>
    <property type="match status" value="1"/>
</dbReference>
<evidence type="ECO:0000256" key="2">
    <source>
        <dbReference type="ARBA" id="ARBA00022705"/>
    </source>
</evidence>
<dbReference type="Gene3D" id="3.40.1440.60">
    <property type="entry name" value="PriA, 3(prime) DNA-binding domain"/>
    <property type="match status" value="1"/>
</dbReference>
<dbReference type="HAMAP" id="MF_00983">
    <property type="entry name" value="PriA"/>
    <property type="match status" value="1"/>
</dbReference>
<evidence type="ECO:0000256" key="11">
    <source>
        <dbReference type="ARBA" id="ARBA00048988"/>
    </source>
</evidence>
<keyword evidence="4 12" id="KW-0547">Nucleotide-binding</keyword>
<feature type="binding site" evidence="12">
    <location>
        <position position="472"/>
    </location>
    <ligand>
        <name>Zn(2+)</name>
        <dbReference type="ChEBI" id="CHEBI:29105"/>
        <label>1</label>
    </ligand>
</feature>
<dbReference type="FunFam" id="3.40.50.300:FF:000489">
    <property type="entry name" value="Primosome assembly protein PriA"/>
    <property type="match status" value="1"/>
</dbReference>
<evidence type="ECO:0000313" key="15">
    <source>
        <dbReference type="Proteomes" id="UP000198462"/>
    </source>
</evidence>
<dbReference type="PANTHER" id="PTHR30580:SF0">
    <property type="entry name" value="PRIMOSOMAL PROTEIN N"/>
    <property type="match status" value="1"/>
</dbReference>
<evidence type="ECO:0000256" key="3">
    <source>
        <dbReference type="ARBA" id="ARBA00022723"/>
    </source>
</evidence>
<dbReference type="GO" id="GO:0043138">
    <property type="term" value="F:3'-5' DNA helicase activity"/>
    <property type="evidence" value="ECO:0007669"/>
    <property type="project" value="UniProtKB-EC"/>
</dbReference>
<feature type="domain" description="Helicase ATP-binding" evidence="13">
    <location>
        <begin position="202"/>
        <end position="368"/>
    </location>
</feature>
<dbReference type="CDD" id="cd18804">
    <property type="entry name" value="SF2_C_priA"/>
    <property type="match status" value="1"/>
</dbReference>
<evidence type="ECO:0000256" key="7">
    <source>
        <dbReference type="ARBA" id="ARBA00022833"/>
    </source>
</evidence>
<dbReference type="Pfam" id="PF00270">
    <property type="entry name" value="DEAD"/>
    <property type="match status" value="1"/>
</dbReference>
<evidence type="ECO:0000259" key="13">
    <source>
        <dbReference type="PROSITE" id="PS51192"/>
    </source>
</evidence>
<dbReference type="STRING" id="1234595.C725_0774"/>
<dbReference type="Pfam" id="PF18319">
    <property type="entry name" value="Zn_ribbon_PriA"/>
    <property type="match status" value="1"/>
</dbReference>
<comment type="cofactor">
    <cofactor evidence="12">
        <name>Zn(2+)</name>
        <dbReference type="ChEBI" id="CHEBI:29105"/>
    </cofactor>
    <text evidence="12">Binds 2 zinc ions per subunit.</text>
</comment>
<dbReference type="InterPro" id="IPR027417">
    <property type="entry name" value="P-loop_NTPase"/>
</dbReference>
<evidence type="ECO:0000256" key="4">
    <source>
        <dbReference type="ARBA" id="ARBA00022741"/>
    </source>
</evidence>